<evidence type="ECO:0000256" key="4">
    <source>
        <dbReference type="ARBA" id="ARBA00022840"/>
    </source>
</evidence>
<organism evidence="10 11">
    <name type="scientific">Pseudomonas piscis</name>
    <dbReference type="NCBI Taxonomy" id="2614538"/>
    <lineage>
        <taxon>Bacteria</taxon>
        <taxon>Pseudomonadati</taxon>
        <taxon>Pseudomonadota</taxon>
        <taxon>Gammaproteobacteria</taxon>
        <taxon>Pseudomonadales</taxon>
        <taxon>Pseudomonadaceae</taxon>
        <taxon>Pseudomonas</taxon>
    </lineage>
</organism>
<evidence type="ECO:0000256" key="2">
    <source>
        <dbReference type="ARBA" id="ARBA00022692"/>
    </source>
</evidence>
<proteinExistence type="predicted"/>
<comment type="subcellular location">
    <subcellularLocation>
        <location evidence="1">Cell membrane</location>
        <topology evidence="1">Multi-pass membrane protein</topology>
    </subcellularLocation>
</comment>
<dbReference type="Gene3D" id="1.20.1560.10">
    <property type="entry name" value="ABC transporter type 1, transmembrane domain"/>
    <property type="match status" value="1"/>
</dbReference>
<keyword evidence="11" id="KW-1185">Reference proteome</keyword>
<dbReference type="InterPro" id="IPR027417">
    <property type="entry name" value="P-loop_NTPase"/>
</dbReference>
<feature type="transmembrane region" description="Helical" evidence="7">
    <location>
        <begin position="160"/>
        <end position="177"/>
    </location>
</feature>
<dbReference type="PROSITE" id="PS50929">
    <property type="entry name" value="ABC_TM1F"/>
    <property type="match status" value="1"/>
</dbReference>
<dbReference type="SMART" id="SM00382">
    <property type="entry name" value="AAA"/>
    <property type="match status" value="1"/>
</dbReference>
<dbReference type="RefSeq" id="WP_282878818.1">
    <property type="nucleotide sequence ID" value="NZ_CP133164.1"/>
</dbReference>
<keyword evidence="4 10" id="KW-0067">ATP-binding</keyword>
<evidence type="ECO:0000259" key="9">
    <source>
        <dbReference type="PROSITE" id="PS50929"/>
    </source>
</evidence>
<dbReference type="GO" id="GO:0005524">
    <property type="term" value="F:ATP binding"/>
    <property type="evidence" value="ECO:0007669"/>
    <property type="project" value="UniProtKB-KW"/>
</dbReference>
<evidence type="ECO:0000256" key="5">
    <source>
        <dbReference type="ARBA" id="ARBA00022989"/>
    </source>
</evidence>
<feature type="transmembrane region" description="Helical" evidence="7">
    <location>
        <begin position="273"/>
        <end position="294"/>
    </location>
</feature>
<evidence type="ECO:0000256" key="6">
    <source>
        <dbReference type="ARBA" id="ARBA00023136"/>
    </source>
</evidence>
<dbReference type="SUPFAM" id="SSF90123">
    <property type="entry name" value="ABC transporter transmembrane region"/>
    <property type="match status" value="1"/>
</dbReference>
<name>A0ABY9NJP7_9PSED</name>
<evidence type="ECO:0000256" key="1">
    <source>
        <dbReference type="ARBA" id="ARBA00004651"/>
    </source>
</evidence>
<dbReference type="InterPro" id="IPR017871">
    <property type="entry name" value="ABC_transporter-like_CS"/>
</dbReference>
<sequence>MFDFLKFLVRSRRDTTLLLFFVLVASLCNVAFGSVLKLAIDTLTSAMYAPPNAMLMFSAIFVGLRLLTPLMHGTKELICSRISDDSEILVRSQAFTHIHSLDYEFHATKNTGEILKLVNSGITSFKTLIRCYFLTVIPVLLDITLILGVIYYFFGWLFSFSMLIMVLLYAGSVILMTRQRMKTLRHLSDAEQKISSFNHESLLNIESLKLFGGLEFENNRHTQLLELFNKNQARSRKSLYGITLVTSVIAALACLAILSLASSQVIENKMTVGGYFMLTTFLFQIFMPLNSLGLSFRQIARGQYELSKLITLLSVSFAPVERNEVLVIKKEDGLKIEIENLCLNTQEGTSIFSHLDYVINIRRPTYLVGKSGIGKTSLVRLISGLARPTKGYVKLNGISVENATEMSLRSCISIATQDAILFNDTLRNNLKMAAPLATDEELQKVCAAVGLQENLPGSPLNLDGVLGERGQRLSGGQKQRVSVARALLKRSPVIIFDEPTSSLDVENVNTIKELIRRVATHSLVLVITHDTQLLPDNDYDIYTLTESGISHGKVEPGVITYHD</sequence>
<dbReference type="PANTHER" id="PTHR24221:SF503">
    <property type="entry name" value="MITOCHONDRIAL POTASSIUM CHANNEL ATP-BINDING SUBUNIT"/>
    <property type="match status" value="1"/>
</dbReference>
<dbReference type="PROSITE" id="PS00211">
    <property type="entry name" value="ABC_TRANSPORTER_1"/>
    <property type="match status" value="1"/>
</dbReference>
<dbReference type="InterPro" id="IPR003593">
    <property type="entry name" value="AAA+_ATPase"/>
</dbReference>
<dbReference type="InterPro" id="IPR011527">
    <property type="entry name" value="ABC1_TM_dom"/>
</dbReference>
<accession>A0ABY9NJP7</accession>
<evidence type="ECO:0000313" key="11">
    <source>
        <dbReference type="Proteomes" id="UP001237292"/>
    </source>
</evidence>
<dbReference type="PROSITE" id="PS50893">
    <property type="entry name" value="ABC_TRANSPORTER_2"/>
    <property type="match status" value="1"/>
</dbReference>
<dbReference type="InterPro" id="IPR036640">
    <property type="entry name" value="ABC1_TM_sf"/>
</dbReference>
<evidence type="ECO:0000256" key="7">
    <source>
        <dbReference type="SAM" id="Phobius"/>
    </source>
</evidence>
<feature type="transmembrane region" description="Helical" evidence="7">
    <location>
        <begin position="239"/>
        <end position="261"/>
    </location>
</feature>
<evidence type="ECO:0000259" key="8">
    <source>
        <dbReference type="PROSITE" id="PS50893"/>
    </source>
</evidence>
<dbReference type="Proteomes" id="UP001237292">
    <property type="component" value="Chromosome"/>
</dbReference>
<feature type="transmembrane region" description="Helical" evidence="7">
    <location>
        <begin position="131"/>
        <end position="154"/>
    </location>
</feature>
<keyword evidence="5 7" id="KW-1133">Transmembrane helix</keyword>
<protein>
    <submittedName>
        <fullName evidence="10">ABC transporter ATP-binding protein</fullName>
    </submittedName>
</protein>
<evidence type="ECO:0000256" key="3">
    <source>
        <dbReference type="ARBA" id="ARBA00022741"/>
    </source>
</evidence>
<evidence type="ECO:0000313" key="10">
    <source>
        <dbReference type="EMBL" id="WMN18769.1"/>
    </source>
</evidence>
<feature type="transmembrane region" description="Helical" evidence="7">
    <location>
        <begin position="49"/>
        <end position="67"/>
    </location>
</feature>
<dbReference type="Pfam" id="PF00005">
    <property type="entry name" value="ABC_tran"/>
    <property type="match status" value="1"/>
</dbReference>
<keyword evidence="2 7" id="KW-0812">Transmembrane</keyword>
<dbReference type="PANTHER" id="PTHR24221">
    <property type="entry name" value="ATP-BINDING CASSETTE SUB-FAMILY B"/>
    <property type="match status" value="1"/>
</dbReference>
<keyword evidence="3" id="KW-0547">Nucleotide-binding</keyword>
<dbReference type="SUPFAM" id="SSF52540">
    <property type="entry name" value="P-loop containing nucleoside triphosphate hydrolases"/>
    <property type="match status" value="1"/>
</dbReference>
<feature type="domain" description="ABC transmembrane type-1" evidence="9">
    <location>
        <begin position="17"/>
        <end position="301"/>
    </location>
</feature>
<gene>
    <name evidence="10" type="ORF">QL104_05010</name>
</gene>
<dbReference type="InterPro" id="IPR039421">
    <property type="entry name" value="Type_1_exporter"/>
</dbReference>
<keyword evidence="6 7" id="KW-0472">Membrane</keyword>
<dbReference type="Pfam" id="PF00664">
    <property type="entry name" value="ABC_membrane"/>
    <property type="match status" value="1"/>
</dbReference>
<reference evidence="10 11" key="1">
    <citation type="journal article" date="2023" name="Access Microbiol">
        <title>The genome of a steinernematid-associated Pseudomonas piscis bacterium encodes the biosynthesis of insect toxins.</title>
        <authorList>
            <person name="Awori R.M."/>
            <person name="Hendre P."/>
            <person name="Amugune N.O."/>
        </authorList>
    </citation>
    <scope>NUCLEOTIDE SEQUENCE [LARGE SCALE GENOMIC DNA]</scope>
    <source>
        <strain evidence="10 11">75</strain>
    </source>
</reference>
<dbReference type="Gene3D" id="3.40.50.300">
    <property type="entry name" value="P-loop containing nucleotide triphosphate hydrolases"/>
    <property type="match status" value="1"/>
</dbReference>
<feature type="domain" description="ABC transporter" evidence="8">
    <location>
        <begin position="336"/>
        <end position="562"/>
    </location>
</feature>
<dbReference type="EMBL" id="CP133164">
    <property type="protein sequence ID" value="WMN18769.1"/>
    <property type="molecule type" value="Genomic_DNA"/>
</dbReference>
<dbReference type="InterPro" id="IPR003439">
    <property type="entry name" value="ABC_transporter-like_ATP-bd"/>
</dbReference>